<dbReference type="Proteomes" id="UP001143400">
    <property type="component" value="Unassembled WGS sequence"/>
</dbReference>
<protein>
    <submittedName>
        <fullName evidence="2">Uncharacterized protein</fullName>
    </submittedName>
</protein>
<evidence type="ECO:0000313" key="2">
    <source>
        <dbReference type="EMBL" id="GLK57759.1"/>
    </source>
</evidence>
<reference evidence="2" key="1">
    <citation type="journal article" date="2014" name="Int. J. Syst. Evol. Microbiol.">
        <title>Complete genome sequence of Corynebacterium casei LMG S-19264T (=DSM 44701T), isolated from a smear-ripened cheese.</title>
        <authorList>
            <consortium name="US DOE Joint Genome Institute (JGI-PGF)"/>
            <person name="Walter F."/>
            <person name="Albersmeier A."/>
            <person name="Kalinowski J."/>
            <person name="Ruckert C."/>
        </authorList>
    </citation>
    <scope>NUCLEOTIDE SEQUENCE</scope>
    <source>
        <strain evidence="2">VKM B-1606</strain>
    </source>
</reference>
<evidence type="ECO:0000256" key="1">
    <source>
        <dbReference type="SAM" id="MobiDB-lite"/>
    </source>
</evidence>
<dbReference type="EMBL" id="BSFF01000010">
    <property type="protein sequence ID" value="GLK57759.1"/>
    <property type="molecule type" value="Genomic_DNA"/>
</dbReference>
<evidence type="ECO:0000313" key="3">
    <source>
        <dbReference type="Proteomes" id="UP001143400"/>
    </source>
</evidence>
<sequence length="70" mass="7132">MPTISVSAEAGAARLTPAAISAASEAAVREKVGKAMAHLVGSWGHPPGHPDTGMIRPDPAEDQTEMADRG</sequence>
<dbReference type="AlphaFoldDB" id="A0A9W6IYT9"/>
<feature type="region of interest" description="Disordered" evidence="1">
    <location>
        <begin position="39"/>
        <end position="70"/>
    </location>
</feature>
<name>A0A9W6IYT9_9HYPH</name>
<accession>A0A9W6IYT9</accession>
<proteinExistence type="predicted"/>
<comment type="caution">
    <text evidence="2">The sequence shown here is derived from an EMBL/GenBank/DDBJ whole genome shotgun (WGS) entry which is preliminary data.</text>
</comment>
<gene>
    <name evidence="2" type="ORF">GCM10008170_37790</name>
</gene>
<organism evidence="2 3">
    <name type="scientific">Methylopila capsulata</name>
    <dbReference type="NCBI Taxonomy" id="61654"/>
    <lineage>
        <taxon>Bacteria</taxon>
        <taxon>Pseudomonadati</taxon>
        <taxon>Pseudomonadota</taxon>
        <taxon>Alphaproteobacteria</taxon>
        <taxon>Hyphomicrobiales</taxon>
        <taxon>Methylopilaceae</taxon>
        <taxon>Methylopila</taxon>
    </lineage>
</organism>
<reference evidence="2" key="2">
    <citation type="submission" date="2023-01" db="EMBL/GenBank/DDBJ databases">
        <authorList>
            <person name="Sun Q."/>
            <person name="Evtushenko L."/>
        </authorList>
    </citation>
    <scope>NUCLEOTIDE SEQUENCE</scope>
    <source>
        <strain evidence="2">VKM B-1606</strain>
    </source>
</reference>
<feature type="compositionally biased region" description="Acidic residues" evidence="1">
    <location>
        <begin position="60"/>
        <end position="70"/>
    </location>
</feature>